<name>A0A180G2P7_PUCT1</name>
<dbReference type="VEuPathDB" id="FungiDB:PTTG_29683"/>
<evidence type="ECO:0000313" key="3">
    <source>
        <dbReference type="Proteomes" id="UP000005240"/>
    </source>
</evidence>
<dbReference type="AlphaFoldDB" id="A0A180G2P7"/>
<reference evidence="1" key="1">
    <citation type="submission" date="2009-11" db="EMBL/GenBank/DDBJ databases">
        <authorList>
            <consortium name="The Broad Institute Genome Sequencing Platform"/>
            <person name="Ward D."/>
            <person name="Feldgarden M."/>
            <person name="Earl A."/>
            <person name="Young S.K."/>
            <person name="Zeng Q."/>
            <person name="Koehrsen M."/>
            <person name="Alvarado L."/>
            <person name="Berlin A."/>
            <person name="Bochicchio J."/>
            <person name="Borenstein D."/>
            <person name="Chapman S.B."/>
            <person name="Chen Z."/>
            <person name="Engels R."/>
            <person name="Freedman E."/>
            <person name="Gellesch M."/>
            <person name="Goldberg J."/>
            <person name="Griggs A."/>
            <person name="Gujja S."/>
            <person name="Heilman E."/>
            <person name="Heiman D."/>
            <person name="Hepburn T."/>
            <person name="Howarth C."/>
            <person name="Jen D."/>
            <person name="Larson L."/>
            <person name="Lewis B."/>
            <person name="Mehta T."/>
            <person name="Park D."/>
            <person name="Pearson M."/>
            <person name="Roberts A."/>
            <person name="Saif S."/>
            <person name="Shea T."/>
            <person name="Shenoy N."/>
            <person name="Sisk P."/>
            <person name="Stolte C."/>
            <person name="Sykes S."/>
            <person name="Thomson T."/>
            <person name="Walk T."/>
            <person name="White J."/>
            <person name="Yandava C."/>
            <person name="Izard J."/>
            <person name="Baranova O.V."/>
            <person name="Blanton J.M."/>
            <person name="Tanner A.C."/>
            <person name="Dewhirst F.E."/>
            <person name="Haas B."/>
            <person name="Nusbaum C."/>
            <person name="Birren B."/>
        </authorList>
    </citation>
    <scope>NUCLEOTIDE SEQUENCE [LARGE SCALE GENOMIC DNA]</scope>
    <source>
        <strain evidence="1">1-1 BBBD Race 1</strain>
    </source>
</reference>
<reference evidence="2" key="4">
    <citation type="submission" date="2025-05" db="UniProtKB">
        <authorList>
            <consortium name="EnsemblFungi"/>
        </authorList>
    </citation>
    <scope>IDENTIFICATION</scope>
    <source>
        <strain evidence="2">isolate 1-1 / race 1 (BBBD)</strain>
    </source>
</reference>
<dbReference type="Proteomes" id="UP000005240">
    <property type="component" value="Unassembled WGS sequence"/>
</dbReference>
<organism evidence="1">
    <name type="scientific">Puccinia triticina (isolate 1-1 / race 1 (BBBD))</name>
    <name type="common">Brown leaf rust fungus</name>
    <dbReference type="NCBI Taxonomy" id="630390"/>
    <lineage>
        <taxon>Eukaryota</taxon>
        <taxon>Fungi</taxon>
        <taxon>Dikarya</taxon>
        <taxon>Basidiomycota</taxon>
        <taxon>Pucciniomycotina</taxon>
        <taxon>Pucciniomycetes</taxon>
        <taxon>Pucciniales</taxon>
        <taxon>Pucciniaceae</taxon>
        <taxon>Puccinia</taxon>
    </lineage>
</organism>
<dbReference type="EMBL" id="ADAS02000746">
    <property type="protein sequence ID" value="OAV86880.1"/>
    <property type="molecule type" value="Genomic_DNA"/>
</dbReference>
<evidence type="ECO:0000313" key="2">
    <source>
        <dbReference type="EnsemblFungi" id="PTTG_29683-t43_1-p1"/>
    </source>
</evidence>
<proteinExistence type="predicted"/>
<dbReference type="EnsemblFungi" id="PTTG_29683-t43_1">
    <property type="protein sequence ID" value="PTTG_29683-t43_1-p1"/>
    <property type="gene ID" value="PTTG_29683"/>
</dbReference>
<reference evidence="1" key="2">
    <citation type="submission" date="2016-05" db="EMBL/GenBank/DDBJ databases">
        <title>Comparative analysis highlights variable genome content of wheat rusts and divergence of the mating loci.</title>
        <authorList>
            <person name="Cuomo C.A."/>
            <person name="Bakkeren G."/>
            <person name="Szabo L."/>
            <person name="Khalil H."/>
            <person name="Joly D."/>
            <person name="Goldberg J."/>
            <person name="Young S."/>
            <person name="Zeng Q."/>
            <person name="Fellers J."/>
        </authorList>
    </citation>
    <scope>NUCLEOTIDE SEQUENCE [LARGE SCALE GENOMIC DNA]</scope>
    <source>
        <strain evidence="1">1-1 BBBD Race 1</strain>
    </source>
</reference>
<keyword evidence="3" id="KW-1185">Reference proteome</keyword>
<reference evidence="2 3" key="3">
    <citation type="journal article" date="2017" name="G3 (Bethesda)">
        <title>Comparative analysis highlights variable genome content of wheat rusts and divergence of the mating loci.</title>
        <authorList>
            <person name="Cuomo C.A."/>
            <person name="Bakkeren G."/>
            <person name="Khalil H.B."/>
            <person name="Panwar V."/>
            <person name="Joly D."/>
            <person name="Linning R."/>
            <person name="Sakthikumar S."/>
            <person name="Song X."/>
            <person name="Adiconis X."/>
            <person name="Fan L."/>
            <person name="Goldberg J.M."/>
            <person name="Levin J.Z."/>
            <person name="Young S."/>
            <person name="Zeng Q."/>
            <person name="Anikster Y."/>
            <person name="Bruce M."/>
            <person name="Wang M."/>
            <person name="Yin C."/>
            <person name="McCallum B."/>
            <person name="Szabo L.J."/>
            <person name="Hulbert S."/>
            <person name="Chen X."/>
            <person name="Fellers J.P."/>
        </authorList>
    </citation>
    <scope>NUCLEOTIDE SEQUENCE</scope>
    <source>
        <strain evidence="3">Isolate 1-1 / race 1 (BBBD)</strain>
        <strain evidence="2">isolate 1-1 / race 1 (BBBD)</strain>
    </source>
</reference>
<sequence length="131" mass="14706">MADYESDSSNSLIGGKPTMKVPKFTGENFKIWEKKIRMVLAKFNPENFINNPPLPDMSWRSRAKAQKAANLLTTRKILTSCGKCSNPSMRPTQSLQAMKYGRDGKIPSSTTTWRRILAALKSVWQSLTPLA</sequence>
<dbReference type="OrthoDB" id="10445195at2759"/>
<evidence type="ECO:0000313" key="1">
    <source>
        <dbReference type="EMBL" id="OAV86880.1"/>
    </source>
</evidence>
<accession>A0A180G2P7</accession>
<gene>
    <name evidence="1" type="ORF">PTTG_29683</name>
</gene>
<protein>
    <submittedName>
        <fullName evidence="1 2">Uncharacterized protein</fullName>
    </submittedName>
</protein>